<dbReference type="InterPro" id="IPR019734">
    <property type="entry name" value="TPR_rpt"/>
</dbReference>
<organism evidence="2 3">
    <name type="scientific">Phanerochaete sordida</name>
    <dbReference type="NCBI Taxonomy" id="48140"/>
    <lineage>
        <taxon>Eukaryota</taxon>
        <taxon>Fungi</taxon>
        <taxon>Dikarya</taxon>
        <taxon>Basidiomycota</taxon>
        <taxon>Agaricomycotina</taxon>
        <taxon>Agaricomycetes</taxon>
        <taxon>Polyporales</taxon>
        <taxon>Phanerochaetaceae</taxon>
        <taxon>Phanerochaete</taxon>
    </lineage>
</organism>
<keyword evidence="3" id="KW-1185">Reference proteome</keyword>
<dbReference type="Gene3D" id="1.25.40.10">
    <property type="entry name" value="Tetratricopeptide repeat domain"/>
    <property type="match status" value="1"/>
</dbReference>
<reference evidence="2 3" key="1">
    <citation type="submission" date="2021-08" db="EMBL/GenBank/DDBJ databases">
        <title>Draft Genome Sequence of Phanerochaete sordida strain YK-624.</title>
        <authorList>
            <person name="Mori T."/>
            <person name="Dohra H."/>
            <person name="Suzuki T."/>
            <person name="Kawagishi H."/>
            <person name="Hirai H."/>
        </authorList>
    </citation>
    <scope>NUCLEOTIDE SEQUENCE [LARGE SCALE GENOMIC DNA]</scope>
    <source>
        <strain evidence="2 3">YK-624</strain>
    </source>
</reference>
<proteinExistence type="predicted"/>
<feature type="compositionally biased region" description="Low complexity" evidence="1">
    <location>
        <begin position="109"/>
        <end position="122"/>
    </location>
</feature>
<gene>
    <name evidence="2" type="ORF">PsYK624_018560</name>
</gene>
<name>A0A9P3FYV8_9APHY</name>
<dbReference type="OrthoDB" id="1872379at2759"/>
<sequence>MSENDSTQAQTDIERNADSPHTQNAGNVSEAQPELTDDAVKKALDVATELKQEGNDHFRTQDWNAALAAYRSALGRLPKRPSPPKLAEQDKGKERDVDEDEDAPPPEPAAAAPTATSADSPLPTFSAELQTECGKARAILNANIAACYVKLGEHKDAVAACTQALLDDPTYVKALQRRAACNEELDTWSSLTSAQEDYTKLLELLPPSSPQVTETRRKLHALKPRVEAAQKRETSEMLGKLKDLGNTFLGNFGLSTDNFKFEPNGQGGYSMNFTR</sequence>
<dbReference type="InterPro" id="IPR011990">
    <property type="entry name" value="TPR-like_helical_dom_sf"/>
</dbReference>
<feature type="region of interest" description="Disordered" evidence="1">
    <location>
        <begin position="1"/>
        <end position="40"/>
    </location>
</feature>
<accession>A0A9P3FYV8</accession>
<dbReference type="InterPro" id="IPR052769">
    <property type="entry name" value="TPR_domain_protein"/>
</dbReference>
<dbReference type="PANTHER" id="PTHR46014:SF1">
    <property type="entry name" value="TETRATRICOPEPTIDE REPEAT PROTEIN 1"/>
    <property type="match status" value="1"/>
</dbReference>
<feature type="compositionally biased region" description="Basic and acidic residues" evidence="1">
    <location>
        <begin position="87"/>
        <end position="96"/>
    </location>
</feature>
<feature type="compositionally biased region" description="Polar residues" evidence="1">
    <location>
        <begin position="1"/>
        <end position="11"/>
    </location>
</feature>
<comment type="caution">
    <text evidence="2">The sequence shown here is derived from an EMBL/GenBank/DDBJ whole genome shotgun (WGS) entry which is preliminary data.</text>
</comment>
<feature type="compositionally biased region" description="Polar residues" evidence="1">
    <location>
        <begin position="19"/>
        <end position="30"/>
    </location>
</feature>
<dbReference type="EMBL" id="BPQB01000003">
    <property type="protein sequence ID" value="GJE85777.1"/>
    <property type="molecule type" value="Genomic_DNA"/>
</dbReference>
<feature type="region of interest" description="Disordered" evidence="1">
    <location>
        <begin position="74"/>
        <end position="122"/>
    </location>
</feature>
<protein>
    <submittedName>
        <fullName evidence="2">TPR-like protein</fullName>
    </submittedName>
</protein>
<dbReference type="Proteomes" id="UP000703269">
    <property type="component" value="Unassembled WGS sequence"/>
</dbReference>
<dbReference type="PANTHER" id="PTHR46014">
    <property type="entry name" value="TETRATRICOPEPTIDE REPEAT PROTEIN 1"/>
    <property type="match status" value="1"/>
</dbReference>
<dbReference type="SUPFAM" id="SSF48452">
    <property type="entry name" value="TPR-like"/>
    <property type="match status" value="1"/>
</dbReference>
<evidence type="ECO:0000313" key="2">
    <source>
        <dbReference type="EMBL" id="GJE85777.1"/>
    </source>
</evidence>
<evidence type="ECO:0000256" key="1">
    <source>
        <dbReference type="SAM" id="MobiDB-lite"/>
    </source>
</evidence>
<evidence type="ECO:0000313" key="3">
    <source>
        <dbReference type="Proteomes" id="UP000703269"/>
    </source>
</evidence>
<dbReference type="SMART" id="SM00028">
    <property type="entry name" value="TPR"/>
    <property type="match status" value="2"/>
</dbReference>
<dbReference type="AlphaFoldDB" id="A0A9P3FYV8"/>